<keyword evidence="6" id="KW-0808">Transferase</keyword>
<dbReference type="EMBL" id="SRLO01000435">
    <property type="protein sequence ID" value="TNN56168.1"/>
    <property type="molecule type" value="Genomic_DNA"/>
</dbReference>
<dbReference type="FunFam" id="3.30.590.50:FF:000003">
    <property type="entry name" value="Glutamate--cysteine ligase catalytic subunit"/>
    <property type="match status" value="1"/>
</dbReference>
<dbReference type="PANTHER" id="PTHR11164:SF0">
    <property type="entry name" value="GLUTAMATE--CYSTEINE LIGASE CATALYTIC SUBUNIT"/>
    <property type="match status" value="1"/>
</dbReference>
<keyword evidence="13" id="KW-0443">Lipid metabolism</keyword>
<keyword evidence="4" id="KW-0444">Lipid biosynthesis</keyword>
<feature type="region of interest" description="Disordered" evidence="17">
    <location>
        <begin position="702"/>
        <end position="726"/>
    </location>
</feature>
<evidence type="ECO:0000256" key="4">
    <source>
        <dbReference type="ARBA" id="ARBA00022516"/>
    </source>
</evidence>
<evidence type="ECO:0000256" key="15">
    <source>
        <dbReference type="ARBA" id="ARBA00023160"/>
    </source>
</evidence>
<evidence type="ECO:0000256" key="18">
    <source>
        <dbReference type="SAM" id="Phobius"/>
    </source>
</evidence>
<dbReference type="AlphaFoldDB" id="A0A4Z2GR65"/>
<evidence type="ECO:0000256" key="8">
    <source>
        <dbReference type="ARBA" id="ARBA00022692"/>
    </source>
</evidence>
<feature type="transmembrane region" description="Helical" evidence="18">
    <location>
        <begin position="576"/>
        <end position="593"/>
    </location>
</feature>
<evidence type="ECO:0000256" key="6">
    <source>
        <dbReference type="ARBA" id="ARBA00022679"/>
    </source>
</evidence>
<keyword evidence="11 16" id="KW-0067">ATP-binding</keyword>
<proteinExistence type="inferred from homology"/>
<keyword evidence="10" id="KW-0276">Fatty acid metabolism</keyword>
<name>A0A4Z2GR65_9TELE</name>
<sequence length="726" mass="84138">MGLLSQGSPLNWEETKKYADHIRKHGIIQFLNIYNKLKERQKDVLKWGDEVSDEPLHLLNEATFFKDKCTPSPFVEEFPEDDGEAASAALPDHIYMDSMGFGMGNCCLQMALSAAAPFYRGFVSDNDCRWGVISDSVDDRTVEERGLQPLKNNKYRIFKSRYDSIDSYLSSCSEKYNDIDLTIDEEINKQLLDAGIDKLLAQHIAHLFIRDPLSVFEEKIHLDDENESDHFENLQSTNWQTMRFKPPPPNSDIGWRVEFRPMEVQLTDFENAAYVVFVVLLTRVILSYKLDFLIPLSKVDENMKVAQKRNSVHEGMFYFRKDIFKGCNPGLDGAASAENGVETDGANEEYTLMSIDTIINGKEGVFQGLIPILNCYLENMEVDVDTRCTILNYLKLIKKRASGELMTMAKWMREFVAQHPQYKQDSVLTEKINYDLFKKCDRIAKGEEQCPELIGNPRVRGWLLLDNYPPTFALTVVYLLIVWAGPKYMNRRQPYSCRGLLVLYNLGLTLLSFYMFYELVAAVWSGGYDFYCQDTHSAQDITNVLWWYYFSKLIEFTDTFFFILRKNNHQITFLHLYHHASMLNIWWFVMNWVPCGHSYFGASLNSFVHVVMYSYYGLSAIPAARPYLWWKKYITQLQLIQFFLTTAQTMCAVVWPCSFPNGWLYFQISYMVTLIFLFSNFYMQTYKRHSVSVKKEHHNGSPALTNGHANGKPAADRTAHGKLRVD</sequence>
<evidence type="ECO:0000256" key="7">
    <source>
        <dbReference type="ARBA" id="ARBA00022684"/>
    </source>
</evidence>
<organism evidence="19 20">
    <name type="scientific">Liparis tanakae</name>
    <name type="common">Tanaka's snailfish</name>
    <dbReference type="NCBI Taxonomy" id="230148"/>
    <lineage>
        <taxon>Eukaryota</taxon>
        <taxon>Metazoa</taxon>
        <taxon>Chordata</taxon>
        <taxon>Craniata</taxon>
        <taxon>Vertebrata</taxon>
        <taxon>Euteleostomi</taxon>
        <taxon>Actinopterygii</taxon>
        <taxon>Neopterygii</taxon>
        <taxon>Teleostei</taxon>
        <taxon>Neoteleostei</taxon>
        <taxon>Acanthomorphata</taxon>
        <taxon>Eupercaria</taxon>
        <taxon>Perciformes</taxon>
        <taxon>Cottioidei</taxon>
        <taxon>Cottales</taxon>
        <taxon>Liparidae</taxon>
        <taxon>Liparis</taxon>
    </lineage>
</organism>
<dbReference type="GO" id="GO:0006633">
    <property type="term" value="P:fatty acid biosynthetic process"/>
    <property type="evidence" value="ECO:0007669"/>
    <property type="project" value="UniProtKB-KW"/>
</dbReference>
<dbReference type="GO" id="GO:0017109">
    <property type="term" value="C:glutamate-cysteine ligase complex"/>
    <property type="evidence" value="ECO:0007669"/>
    <property type="project" value="TreeGrafter"/>
</dbReference>
<comment type="catalytic activity">
    <reaction evidence="16">
        <text>L-cysteine + L-glutamate + ATP = gamma-L-glutamyl-L-cysteine + ADP + phosphate + H(+)</text>
        <dbReference type="Rhea" id="RHEA:13285"/>
        <dbReference type="ChEBI" id="CHEBI:15378"/>
        <dbReference type="ChEBI" id="CHEBI:29985"/>
        <dbReference type="ChEBI" id="CHEBI:30616"/>
        <dbReference type="ChEBI" id="CHEBI:35235"/>
        <dbReference type="ChEBI" id="CHEBI:43474"/>
        <dbReference type="ChEBI" id="CHEBI:58173"/>
        <dbReference type="ChEBI" id="CHEBI:456216"/>
        <dbReference type="EC" id="6.3.2.2"/>
    </reaction>
</comment>
<keyword evidence="12 18" id="KW-1133">Transmembrane helix</keyword>
<feature type="transmembrane region" description="Helical" evidence="18">
    <location>
        <begin position="544"/>
        <end position="564"/>
    </location>
</feature>
<dbReference type="SUPFAM" id="SSF55931">
    <property type="entry name" value="Glutamine synthetase/guanido kinase"/>
    <property type="match status" value="1"/>
</dbReference>
<keyword evidence="14 18" id="KW-0472">Membrane</keyword>
<feature type="transmembrane region" description="Helical" evidence="18">
    <location>
        <begin position="639"/>
        <end position="656"/>
    </location>
</feature>
<dbReference type="Pfam" id="PF03074">
    <property type="entry name" value="GCS"/>
    <property type="match status" value="1"/>
</dbReference>
<comment type="subcellular location">
    <subcellularLocation>
        <location evidence="1">Membrane</location>
        <topology evidence="1">Multi-pass membrane protein</topology>
    </subcellularLocation>
</comment>
<evidence type="ECO:0000256" key="10">
    <source>
        <dbReference type="ARBA" id="ARBA00022832"/>
    </source>
</evidence>
<comment type="caution">
    <text evidence="19">The sequence shown here is derived from an EMBL/GenBank/DDBJ whole genome shotgun (WGS) entry which is preliminary data.</text>
</comment>
<dbReference type="GO" id="GO:0005524">
    <property type="term" value="F:ATP binding"/>
    <property type="evidence" value="ECO:0007669"/>
    <property type="project" value="UniProtKB-UniRule"/>
</dbReference>
<dbReference type="Pfam" id="PF01151">
    <property type="entry name" value="ELO"/>
    <property type="match status" value="1"/>
</dbReference>
<dbReference type="OrthoDB" id="7939818at2759"/>
<evidence type="ECO:0000256" key="2">
    <source>
        <dbReference type="ARBA" id="ARBA00005006"/>
    </source>
</evidence>
<gene>
    <name evidence="19" type="primary">GCLC</name>
    <name evidence="19" type="ORF">EYF80_033633</name>
</gene>
<accession>A0A4Z2GR65</accession>
<evidence type="ECO:0000256" key="13">
    <source>
        <dbReference type="ARBA" id="ARBA00023098"/>
    </source>
</evidence>
<feature type="transmembrane region" description="Helical" evidence="18">
    <location>
        <begin position="468"/>
        <end position="489"/>
    </location>
</feature>
<keyword evidence="8 18" id="KW-0812">Transmembrane</keyword>
<keyword evidence="15" id="KW-0275">Fatty acid biosynthesis</keyword>
<dbReference type="InterPro" id="IPR014746">
    <property type="entry name" value="Gln_synth/guanido_kin_cat_dom"/>
</dbReference>
<evidence type="ECO:0000256" key="11">
    <source>
        <dbReference type="ARBA" id="ARBA00022840"/>
    </source>
</evidence>
<feature type="compositionally biased region" description="Basic and acidic residues" evidence="17">
    <location>
        <begin position="714"/>
        <end position="726"/>
    </location>
</feature>
<dbReference type="InterPro" id="IPR004308">
    <property type="entry name" value="GCS"/>
</dbReference>
<evidence type="ECO:0000256" key="14">
    <source>
        <dbReference type="ARBA" id="ARBA00023136"/>
    </source>
</evidence>
<evidence type="ECO:0000256" key="17">
    <source>
        <dbReference type="SAM" id="MobiDB-lite"/>
    </source>
</evidence>
<keyword evidence="7 16" id="KW-0317">Glutathione biosynthesis</keyword>
<evidence type="ECO:0000256" key="5">
    <source>
        <dbReference type="ARBA" id="ARBA00022598"/>
    </source>
</evidence>
<dbReference type="GO" id="GO:0009922">
    <property type="term" value="F:fatty acid elongase activity"/>
    <property type="evidence" value="ECO:0007669"/>
    <property type="project" value="InterPro"/>
</dbReference>
<protein>
    <recommendedName>
        <fullName evidence="16">Glutamate--cysteine ligase</fullName>
        <ecNumber evidence="16">6.3.2.2</ecNumber>
    </recommendedName>
    <alternativeName>
        <fullName evidence="16">Gamma-ECS</fullName>
    </alternativeName>
    <alternativeName>
        <fullName evidence="16">Gamma-glutamylcysteine synthetase</fullName>
    </alternativeName>
</protein>
<keyword evidence="20" id="KW-1185">Reference proteome</keyword>
<dbReference type="Gene3D" id="3.30.590.50">
    <property type="match status" value="2"/>
</dbReference>
<evidence type="ECO:0000256" key="9">
    <source>
        <dbReference type="ARBA" id="ARBA00022741"/>
    </source>
</evidence>
<evidence type="ECO:0000256" key="3">
    <source>
        <dbReference type="ARBA" id="ARBA00008100"/>
    </source>
</evidence>
<dbReference type="EC" id="6.3.2.2" evidence="16"/>
<reference evidence="19 20" key="1">
    <citation type="submission" date="2019-03" db="EMBL/GenBank/DDBJ databases">
        <title>First draft genome of Liparis tanakae, snailfish: a comprehensive survey of snailfish specific genes.</title>
        <authorList>
            <person name="Kim W."/>
            <person name="Song I."/>
            <person name="Jeong J.-H."/>
            <person name="Kim D."/>
            <person name="Kim S."/>
            <person name="Ryu S."/>
            <person name="Song J.Y."/>
            <person name="Lee S.K."/>
        </authorList>
    </citation>
    <scope>NUCLEOTIDE SEQUENCE [LARGE SCALE GENOMIC DNA]</scope>
    <source>
        <tissue evidence="19">Muscle</tissue>
    </source>
</reference>
<keyword evidence="5 16" id="KW-0436">Ligase</keyword>
<dbReference type="GO" id="GO:0016020">
    <property type="term" value="C:membrane"/>
    <property type="evidence" value="ECO:0007669"/>
    <property type="project" value="UniProtKB-SubCell"/>
</dbReference>
<dbReference type="PANTHER" id="PTHR11164">
    <property type="entry name" value="GLUTAMATE CYSTEINE LIGASE"/>
    <property type="match status" value="1"/>
</dbReference>
<comment type="similarity">
    <text evidence="3 16">Belongs to the glutamate--cysteine ligase type 3 family.</text>
</comment>
<dbReference type="GO" id="GO:0006750">
    <property type="term" value="P:glutathione biosynthetic process"/>
    <property type="evidence" value="ECO:0007669"/>
    <property type="project" value="UniProtKB-UniRule"/>
</dbReference>
<dbReference type="Gene3D" id="1.10.8.960">
    <property type="match status" value="1"/>
</dbReference>
<evidence type="ECO:0000256" key="1">
    <source>
        <dbReference type="ARBA" id="ARBA00004141"/>
    </source>
</evidence>
<feature type="transmembrane region" description="Helical" evidence="18">
    <location>
        <begin position="501"/>
        <end position="524"/>
    </location>
</feature>
<keyword evidence="9 16" id="KW-0547">Nucleotide-binding</keyword>
<evidence type="ECO:0000313" key="20">
    <source>
        <dbReference type="Proteomes" id="UP000314294"/>
    </source>
</evidence>
<evidence type="ECO:0000256" key="16">
    <source>
        <dbReference type="RuleBase" id="RU367135"/>
    </source>
</evidence>
<dbReference type="GO" id="GO:0004357">
    <property type="term" value="F:glutamate-cysteine ligase activity"/>
    <property type="evidence" value="ECO:0007669"/>
    <property type="project" value="UniProtKB-UniRule"/>
</dbReference>
<dbReference type="FunFam" id="1.10.8.960:FF:000001">
    <property type="entry name" value="Glutamate--cysteine ligase catalytic subunit"/>
    <property type="match status" value="1"/>
</dbReference>
<dbReference type="Proteomes" id="UP000314294">
    <property type="component" value="Unassembled WGS sequence"/>
</dbReference>
<dbReference type="InterPro" id="IPR002076">
    <property type="entry name" value="ELO_fam"/>
</dbReference>
<feature type="transmembrane region" description="Helical" evidence="18">
    <location>
        <begin position="662"/>
        <end position="682"/>
    </location>
</feature>
<comment type="pathway">
    <text evidence="2 16">Sulfur metabolism; glutathione biosynthesis; glutathione from L-cysteine and L-glutamate: step 1/2.</text>
</comment>
<dbReference type="UniPathway" id="UPA00142">
    <property type="reaction ID" value="UER00209"/>
</dbReference>
<evidence type="ECO:0000256" key="12">
    <source>
        <dbReference type="ARBA" id="ARBA00022989"/>
    </source>
</evidence>
<evidence type="ECO:0000313" key="19">
    <source>
        <dbReference type="EMBL" id="TNN56168.1"/>
    </source>
</evidence>